<dbReference type="InterPro" id="IPR012341">
    <property type="entry name" value="6hp_glycosidase-like_sf"/>
</dbReference>
<dbReference type="PANTHER" id="PTHR33886">
    <property type="entry name" value="UNSATURATED RHAMNOGALACTURONAN HYDROLASE (EUROFUNG)"/>
    <property type="match status" value="1"/>
</dbReference>
<dbReference type="InterPro" id="IPR008928">
    <property type="entry name" value="6-hairpin_glycosidase_sf"/>
</dbReference>
<dbReference type="STRING" id="468056.SAMN05443549_101100"/>
<name>A0A1M5DWR3_9FLAO</name>
<dbReference type="PANTHER" id="PTHR33886:SF8">
    <property type="entry name" value="UNSATURATED RHAMNOGALACTURONAN HYDROLASE (EUROFUNG)"/>
    <property type="match status" value="1"/>
</dbReference>
<evidence type="ECO:0000256" key="1">
    <source>
        <dbReference type="ARBA" id="ARBA00022801"/>
    </source>
</evidence>
<protein>
    <submittedName>
        <fullName evidence="2">Unsaturated rhamnogalacturonyl hydrolase</fullName>
    </submittedName>
</protein>
<sequence length="389" mass="44272">MRKFFLIVFLIVLPLLGKAQITNFGIQFSDAIISRYQPTINAFNNNGWDHANSIILHGMEKIYGKTKNPGYVKYIKDFVDSYVDEKGNVKGLKTELDGIHPGLLCLFLYETTKEEKYKIAATNMRNYLLGTTAVPTKFSKTPDGGYWHKNNDHYEDVMTIDGVYMANPFLLKYGIKFGDTESVDSALFQTFLAASRMFNIETHLPYHGWDYKKKKSWASPITGTATEVWSRNAGWFSMALADMLEFLPPTHKDYKKLLYLYQQLAIGIKNTQNKEALWCQLINHKELADNYTETSGSGMIIYALKKGLNNKWLDESYAMVIENGWEGFKKYIAIFSDGKPQIKSFCPGMGIKDNIKEYLSVRPVDCPSNVSKNQPHGYCAVLMAASVME</sequence>
<dbReference type="Pfam" id="PF07470">
    <property type="entry name" value="Glyco_hydro_88"/>
    <property type="match status" value="1"/>
</dbReference>
<dbReference type="EMBL" id="FQWB01000001">
    <property type="protein sequence ID" value="SHF71366.1"/>
    <property type="molecule type" value="Genomic_DNA"/>
</dbReference>
<organism evidence="2 3">
    <name type="scientific">Flavobacterium fluvii</name>
    <dbReference type="NCBI Taxonomy" id="468056"/>
    <lineage>
        <taxon>Bacteria</taxon>
        <taxon>Pseudomonadati</taxon>
        <taxon>Bacteroidota</taxon>
        <taxon>Flavobacteriia</taxon>
        <taxon>Flavobacteriales</taxon>
        <taxon>Flavobacteriaceae</taxon>
        <taxon>Flavobacterium</taxon>
    </lineage>
</organism>
<evidence type="ECO:0000313" key="2">
    <source>
        <dbReference type="EMBL" id="SHF71366.1"/>
    </source>
</evidence>
<dbReference type="Gene3D" id="1.50.10.10">
    <property type="match status" value="1"/>
</dbReference>
<dbReference type="Proteomes" id="UP000184516">
    <property type="component" value="Unassembled WGS sequence"/>
</dbReference>
<dbReference type="InterPro" id="IPR010905">
    <property type="entry name" value="Glyco_hydro_88"/>
</dbReference>
<accession>A0A1M5DWR3</accession>
<dbReference type="OrthoDB" id="9807186at2"/>
<reference evidence="3" key="1">
    <citation type="submission" date="2016-11" db="EMBL/GenBank/DDBJ databases">
        <authorList>
            <person name="Varghese N."/>
            <person name="Submissions S."/>
        </authorList>
    </citation>
    <scope>NUCLEOTIDE SEQUENCE [LARGE SCALE GENOMIC DNA]</scope>
    <source>
        <strain evidence="3">DSM 19978</strain>
    </source>
</reference>
<dbReference type="AlphaFoldDB" id="A0A1M5DWR3"/>
<keyword evidence="3" id="KW-1185">Reference proteome</keyword>
<dbReference type="GO" id="GO:0005975">
    <property type="term" value="P:carbohydrate metabolic process"/>
    <property type="evidence" value="ECO:0007669"/>
    <property type="project" value="InterPro"/>
</dbReference>
<dbReference type="RefSeq" id="WP_073367114.1">
    <property type="nucleotide sequence ID" value="NZ_FQWB01000001.1"/>
</dbReference>
<dbReference type="InterPro" id="IPR052043">
    <property type="entry name" value="PolySaccharide_Degr_Enz"/>
</dbReference>
<proteinExistence type="predicted"/>
<dbReference type="GO" id="GO:0016787">
    <property type="term" value="F:hydrolase activity"/>
    <property type="evidence" value="ECO:0007669"/>
    <property type="project" value="UniProtKB-KW"/>
</dbReference>
<evidence type="ECO:0000313" key="3">
    <source>
        <dbReference type="Proteomes" id="UP000184516"/>
    </source>
</evidence>
<gene>
    <name evidence="2" type="ORF">SAMN05443549_101100</name>
</gene>
<dbReference type="SUPFAM" id="SSF48208">
    <property type="entry name" value="Six-hairpin glycosidases"/>
    <property type="match status" value="1"/>
</dbReference>
<keyword evidence="1 2" id="KW-0378">Hydrolase</keyword>